<accession>A0ABT5V4E0</accession>
<dbReference type="Proteomes" id="UP001219297">
    <property type="component" value="Unassembled WGS sequence"/>
</dbReference>
<feature type="compositionally biased region" description="Low complexity" evidence="1">
    <location>
        <begin position="405"/>
        <end position="416"/>
    </location>
</feature>
<feature type="compositionally biased region" description="Basic and acidic residues" evidence="1">
    <location>
        <begin position="37"/>
        <end position="58"/>
    </location>
</feature>
<evidence type="ECO:0000256" key="2">
    <source>
        <dbReference type="SAM" id="Phobius"/>
    </source>
</evidence>
<feature type="region of interest" description="Disordered" evidence="1">
    <location>
        <begin position="1"/>
        <end position="192"/>
    </location>
</feature>
<sequence>MKETGGERRAHKRPTGAAPRRGREQREDQAGRAARMKRGENQRERPVRGKERGSERRAAPSAASERGQRSNRAGMPAARQRAGEVRTGQSRGDQKRGGQQRSAQQGVSRQRRNPRDHVNRERVNRERAGQARAGQEREIRERRARERTSRERAPRERAGQARAGQRTSRERPAPTRRRRTLPAGSRQQRQVREKATILARLEPKHWLWIFAALAVVIGAVVTFRFAASRSQEHAEAQAAVPTAFYEPVACTPDMLRMRVTNNERGAGAPVSFSVELTNKSTTNPCYVDAGWGNLNVSITSGGHQVANTAACRAGEEHRRLLLDRGMDAVTTVTWPGGNEGAGCGSSGSLSTPGTYKAEAIFADGAASPATAVFELMTGGGAQPARPNDEAGSEASTDASPAPSTEANPAANGAEGAQGDPQGTAPAPETGNGEGAEAPAPEGDSEAAN</sequence>
<reference evidence="3 4" key="1">
    <citation type="submission" date="2023-02" db="EMBL/GenBank/DDBJ databases">
        <title>Defining the Infant Male Urobiome and Moving Towards Mechanisms in Urobiome Research.</title>
        <authorList>
            <person name="Reasoner S."/>
            <person name="Flores V."/>
            <person name="Van Horn G."/>
            <person name="Morales G."/>
            <person name="Peard L."/>
            <person name="Abelson B."/>
            <person name="Manuel C."/>
            <person name="Lee J."/>
            <person name="Baker B."/>
            <person name="Williams T."/>
            <person name="Schmitz J."/>
            <person name="Clayton D."/>
            <person name="Hadjifrangiskou M."/>
        </authorList>
    </citation>
    <scope>NUCLEOTIDE SEQUENCE [LARGE SCALE GENOMIC DNA]</scope>
    <source>
        <strain evidence="3 4">AS1053</strain>
    </source>
</reference>
<keyword evidence="2" id="KW-0812">Transmembrane</keyword>
<keyword evidence="2" id="KW-0472">Membrane</keyword>
<comment type="caution">
    <text evidence="3">The sequence shown here is derived from an EMBL/GenBank/DDBJ whole genome shotgun (WGS) entry which is preliminary data.</text>
</comment>
<feature type="compositionally biased region" description="Polar residues" evidence="1">
    <location>
        <begin position="87"/>
        <end position="108"/>
    </location>
</feature>
<keyword evidence="2" id="KW-1133">Transmembrane helix</keyword>
<feature type="transmembrane region" description="Helical" evidence="2">
    <location>
        <begin position="206"/>
        <end position="227"/>
    </location>
</feature>
<name>A0ABT5V4E0_9ACTO</name>
<dbReference type="RefSeq" id="WP_039898137.1">
    <property type="nucleotide sequence ID" value="NZ_JARBHG010000003.1"/>
</dbReference>
<feature type="compositionally biased region" description="Polar residues" evidence="1">
    <location>
        <begin position="393"/>
        <end position="404"/>
    </location>
</feature>
<proteinExistence type="predicted"/>
<feature type="region of interest" description="Disordered" evidence="1">
    <location>
        <begin position="378"/>
        <end position="448"/>
    </location>
</feature>
<evidence type="ECO:0000256" key="1">
    <source>
        <dbReference type="SAM" id="MobiDB-lite"/>
    </source>
</evidence>
<evidence type="ECO:0000313" key="4">
    <source>
        <dbReference type="Proteomes" id="UP001219297"/>
    </source>
</evidence>
<keyword evidence="4" id="KW-1185">Reference proteome</keyword>
<evidence type="ECO:0000313" key="3">
    <source>
        <dbReference type="EMBL" id="MDE1655839.1"/>
    </source>
</evidence>
<evidence type="ECO:0008006" key="5">
    <source>
        <dbReference type="Google" id="ProtNLM"/>
    </source>
</evidence>
<feature type="compositionally biased region" description="Basic and acidic residues" evidence="1">
    <location>
        <begin position="21"/>
        <end position="30"/>
    </location>
</feature>
<gene>
    <name evidence="3" type="ORF">PWJ81_01985</name>
</gene>
<feature type="compositionally biased region" description="Basic and acidic residues" evidence="1">
    <location>
        <begin position="113"/>
        <end position="159"/>
    </location>
</feature>
<dbReference type="EMBL" id="JARBHI010000003">
    <property type="protein sequence ID" value="MDE1655839.1"/>
    <property type="molecule type" value="Genomic_DNA"/>
</dbReference>
<protein>
    <recommendedName>
        <fullName evidence="5">DUF4232 domain-containing protein</fullName>
    </recommendedName>
</protein>
<organism evidence="3 4">
    <name type="scientific">Actinotignum sanguinis</name>
    <dbReference type="NCBI Taxonomy" id="1445614"/>
    <lineage>
        <taxon>Bacteria</taxon>
        <taxon>Bacillati</taxon>
        <taxon>Actinomycetota</taxon>
        <taxon>Actinomycetes</taxon>
        <taxon>Actinomycetales</taxon>
        <taxon>Actinomycetaceae</taxon>
        <taxon>Actinotignum</taxon>
    </lineage>
</organism>